<comment type="caution">
    <text evidence="2">The sequence shown here is derived from an EMBL/GenBank/DDBJ whole genome shotgun (WGS) entry which is preliminary data.</text>
</comment>
<sequence length="123" mass="14032">MPLSQTEIDSLINDFIEKFDQGMAKHDAKALAELYHPHATFVTTGVKCDYGREAILKALKLFLESVPPLFKMHPELNVEAGNGEYLITRGYYTWKDATKRPYEIIFKKGSDGKYLAYHDEMGV</sequence>
<feature type="domain" description="DUF4440" evidence="1">
    <location>
        <begin position="16"/>
        <end position="96"/>
    </location>
</feature>
<dbReference type="Pfam" id="PF14534">
    <property type="entry name" value="DUF4440"/>
    <property type="match status" value="1"/>
</dbReference>
<dbReference type="EMBL" id="JAKKPZ010000238">
    <property type="protein sequence ID" value="KAI1698045.1"/>
    <property type="molecule type" value="Genomic_DNA"/>
</dbReference>
<dbReference type="SUPFAM" id="SSF54427">
    <property type="entry name" value="NTF2-like"/>
    <property type="match status" value="1"/>
</dbReference>
<dbReference type="Gene3D" id="3.10.450.50">
    <property type="match status" value="1"/>
</dbReference>
<dbReference type="AlphaFoldDB" id="A0AAD4MK86"/>
<accession>A0AAD4MK86</accession>
<gene>
    <name evidence="2" type="ORF">DdX_18141</name>
</gene>
<proteinExistence type="predicted"/>
<evidence type="ECO:0000313" key="2">
    <source>
        <dbReference type="EMBL" id="KAI1698045.1"/>
    </source>
</evidence>
<protein>
    <recommendedName>
        <fullName evidence="1">DUF4440 domain-containing protein</fullName>
    </recommendedName>
</protein>
<evidence type="ECO:0000259" key="1">
    <source>
        <dbReference type="Pfam" id="PF14534"/>
    </source>
</evidence>
<keyword evidence="3" id="KW-1185">Reference proteome</keyword>
<organism evidence="2 3">
    <name type="scientific">Ditylenchus destructor</name>
    <dbReference type="NCBI Taxonomy" id="166010"/>
    <lineage>
        <taxon>Eukaryota</taxon>
        <taxon>Metazoa</taxon>
        <taxon>Ecdysozoa</taxon>
        <taxon>Nematoda</taxon>
        <taxon>Chromadorea</taxon>
        <taxon>Rhabditida</taxon>
        <taxon>Tylenchina</taxon>
        <taxon>Tylenchomorpha</taxon>
        <taxon>Sphaerularioidea</taxon>
        <taxon>Anguinidae</taxon>
        <taxon>Anguininae</taxon>
        <taxon>Ditylenchus</taxon>
    </lineage>
</organism>
<dbReference type="Proteomes" id="UP001201812">
    <property type="component" value="Unassembled WGS sequence"/>
</dbReference>
<name>A0AAD4MK86_9BILA</name>
<dbReference type="InterPro" id="IPR027843">
    <property type="entry name" value="DUF4440"/>
</dbReference>
<dbReference type="InterPro" id="IPR032710">
    <property type="entry name" value="NTF2-like_dom_sf"/>
</dbReference>
<evidence type="ECO:0000313" key="3">
    <source>
        <dbReference type="Proteomes" id="UP001201812"/>
    </source>
</evidence>
<reference evidence="2" key="1">
    <citation type="submission" date="2022-01" db="EMBL/GenBank/DDBJ databases">
        <title>Genome Sequence Resource for Two Populations of Ditylenchus destructor, the Migratory Endoparasitic Phytonematode.</title>
        <authorList>
            <person name="Zhang H."/>
            <person name="Lin R."/>
            <person name="Xie B."/>
        </authorList>
    </citation>
    <scope>NUCLEOTIDE SEQUENCE</scope>
    <source>
        <strain evidence="2">BazhouSP</strain>
    </source>
</reference>